<proteinExistence type="predicted"/>
<dbReference type="FunFam" id="1.20.1280.50:FF:000005">
    <property type="entry name" value="F-box/LRR-repeat protein 3 isoform X1"/>
    <property type="match status" value="1"/>
</dbReference>
<reference evidence="3" key="1">
    <citation type="submission" date="2015-02" db="EMBL/GenBank/DDBJ databases">
        <title>Genome sequencing for Strongylocentrotus purpuratus.</title>
        <authorList>
            <person name="Murali S."/>
            <person name="Liu Y."/>
            <person name="Vee V."/>
            <person name="English A."/>
            <person name="Wang M."/>
            <person name="Skinner E."/>
            <person name="Han Y."/>
            <person name="Muzny D.M."/>
            <person name="Worley K.C."/>
            <person name="Gibbs R.A."/>
        </authorList>
    </citation>
    <scope>NUCLEOTIDE SEQUENCE</scope>
</reference>
<reference evidence="2" key="2">
    <citation type="submission" date="2021-01" db="UniProtKB">
        <authorList>
            <consortium name="EnsemblMetazoa"/>
        </authorList>
    </citation>
    <scope>IDENTIFICATION</scope>
</reference>
<dbReference type="GO" id="GO:0005829">
    <property type="term" value="C:cytosol"/>
    <property type="evidence" value="ECO:0000318"/>
    <property type="project" value="GO_Central"/>
</dbReference>
<dbReference type="GO" id="GO:0005634">
    <property type="term" value="C:nucleus"/>
    <property type="evidence" value="ECO:0000318"/>
    <property type="project" value="GO_Central"/>
</dbReference>
<dbReference type="Proteomes" id="UP000007110">
    <property type="component" value="Unassembled WGS sequence"/>
</dbReference>
<dbReference type="InterPro" id="IPR032675">
    <property type="entry name" value="LRR_dom_sf"/>
</dbReference>
<dbReference type="EnsemblMetazoa" id="XM_011669895">
    <property type="protein sequence ID" value="XP_011668197"/>
    <property type="gene ID" value="LOC100888272"/>
</dbReference>
<keyword evidence="3" id="KW-1185">Reference proteome</keyword>
<dbReference type="KEGG" id="spu:100888272"/>
<dbReference type="InterPro" id="IPR036047">
    <property type="entry name" value="F-box-like_dom_sf"/>
</dbReference>
<dbReference type="SUPFAM" id="SSF52047">
    <property type="entry name" value="RNI-like"/>
    <property type="match status" value="1"/>
</dbReference>
<dbReference type="CDD" id="cd23951">
    <property type="entry name" value="FBXL3_LRR-like"/>
    <property type="match status" value="1"/>
</dbReference>
<dbReference type="PROSITE" id="PS50181">
    <property type="entry name" value="FBOX"/>
    <property type="match status" value="1"/>
</dbReference>
<dbReference type="Gene3D" id="1.20.1280.50">
    <property type="match status" value="1"/>
</dbReference>
<dbReference type="PANTHER" id="PTHR16134:SF137">
    <property type="entry name" value="F-BOX DOMAIN-CONTAINING PROTEIN"/>
    <property type="match status" value="1"/>
</dbReference>
<dbReference type="InterPro" id="IPR001810">
    <property type="entry name" value="F-box_dom"/>
</dbReference>
<accession>A0A7M7LT00</accession>
<dbReference type="SUPFAM" id="SSF81383">
    <property type="entry name" value="F-box domain"/>
    <property type="match status" value="1"/>
</dbReference>
<dbReference type="Pfam" id="PF12937">
    <property type="entry name" value="F-box-like"/>
    <property type="match status" value="1"/>
</dbReference>
<name>A0A7M7LT00_STRPU</name>
<dbReference type="GeneID" id="100888272"/>
<dbReference type="RefSeq" id="XP_011668197.1">
    <property type="nucleotide sequence ID" value="XM_011669895.2"/>
</dbReference>
<dbReference type="OrthoDB" id="9974792at2759"/>
<dbReference type="OMA" id="LWFPDMM"/>
<dbReference type="InParanoid" id="A0A7M7LT00"/>
<dbReference type="SMART" id="SM00256">
    <property type="entry name" value="FBOX"/>
    <property type="match status" value="1"/>
</dbReference>
<dbReference type="AlphaFoldDB" id="A0A7M7LT00"/>
<dbReference type="CTD" id="26224"/>
<evidence type="ECO:0000313" key="3">
    <source>
        <dbReference type="Proteomes" id="UP000007110"/>
    </source>
</evidence>
<sequence length="467" mass="52847">MAYSSHLIKAVTTAKDPMSCIVSALPLSSKKAIFTPFSRVTTTDKKPCIRDILYKNLGSTSANYFADQLSWSNIPDVALIKIYKNLSFLDRARASSVCKHWHYIYKLPELWHKFEFEFTQESTSYIKSTPPRLVKQVIQQYAKHLKYVTIKVDSHQASAEAACDILSQLVNCSLKTLELMLTARPSFHLVNPVKLLTPLTVVLVNSPTLSSLALDETPVDDPWLENMAVSNKDSLMLLKIASCPLVSSKGMLHVADTCRQLHELSINYIHLSDSLLLALSREEHVKLKHLCVNVICENNDTPMQHHVIKKESWDALSKHSPSTIVSMRFYVLHDTDFQPFFTYVTPATHVYFGRSVSRDILIRMGQNCPKLQELVICASGNILLDEPIMTIASQCKELHSLGLGECEVSCSCLVKVARLCGERLAEFFVREEVVLEDDEYDLDTMTSEVCQYLGRTWSAECMPFWNE</sequence>
<dbReference type="Gene3D" id="3.80.10.10">
    <property type="entry name" value="Ribonuclease Inhibitor"/>
    <property type="match status" value="1"/>
</dbReference>
<feature type="domain" description="F-box" evidence="1">
    <location>
        <begin position="68"/>
        <end position="114"/>
    </location>
</feature>
<evidence type="ECO:0000313" key="2">
    <source>
        <dbReference type="EnsemblMetazoa" id="XP_011668197"/>
    </source>
</evidence>
<dbReference type="PANTHER" id="PTHR16134">
    <property type="entry name" value="F-BOX/TPR REPEAT PROTEIN POF3"/>
    <property type="match status" value="1"/>
</dbReference>
<protein>
    <recommendedName>
        <fullName evidence="1">F-box domain-containing protein</fullName>
    </recommendedName>
</protein>
<organism evidence="2 3">
    <name type="scientific">Strongylocentrotus purpuratus</name>
    <name type="common">Purple sea urchin</name>
    <dbReference type="NCBI Taxonomy" id="7668"/>
    <lineage>
        <taxon>Eukaryota</taxon>
        <taxon>Metazoa</taxon>
        <taxon>Echinodermata</taxon>
        <taxon>Eleutherozoa</taxon>
        <taxon>Echinozoa</taxon>
        <taxon>Echinoidea</taxon>
        <taxon>Euechinoidea</taxon>
        <taxon>Echinacea</taxon>
        <taxon>Camarodonta</taxon>
        <taxon>Echinidea</taxon>
        <taxon>Strongylocentrotidae</taxon>
        <taxon>Strongylocentrotus</taxon>
    </lineage>
</organism>
<evidence type="ECO:0000259" key="1">
    <source>
        <dbReference type="PROSITE" id="PS50181"/>
    </source>
</evidence>